<keyword evidence="1" id="KW-1133">Transmembrane helix</keyword>
<name>A8RAR2_9FIRM</name>
<gene>
    <name evidence="2" type="ORF">EUBDOL_00887</name>
</gene>
<dbReference type="STRING" id="428127.EUBDOL_00887"/>
<dbReference type="Proteomes" id="UP000004090">
    <property type="component" value="Unassembled WGS sequence"/>
</dbReference>
<feature type="transmembrane region" description="Helical" evidence="1">
    <location>
        <begin position="21"/>
        <end position="40"/>
    </location>
</feature>
<proteinExistence type="predicted"/>
<sequence>MVDMRYYEPWLMKQHAWSAKAHHFANLFTHFALVTVYLAVGTKTFGFHKGTAIDSLTGIFQ</sequence>
<protein>
    <submittedName>
        <fullName evidence="2">Uncharacterized protein</fullName>
    </submittedName>
</protein>
<keyword evidence="1" id="KW-0812">Transmembrane</keyword>
<comment type="caution">
    <text evidence="2">The sequence shown here is derived from an EMBL/GenBank/DDBJ whole genome shotgun (WGS) entry which is preliminary data.</text>
</comment>
<evidence type="ECO:0000313" key="3">
    <source>
        <dbReference type="Proteomes" id="UP000004090"/>
    </source>
</evidence>
<evidence type="ECO:0000256" key="1">
    <source>
        <dbReference type="SAM" id="Phobius"/>
    </source>
</evidence>
<reference evidence="2 3" key="1">
    <citation type="submission" date="2007-09" db="EMBL/GenBank/DDBJ databases">
        <title>Draft genome sequence of Eubacterium dolichum (DSM 3991).</title>
        <authorList>
            <person name="Sudarsanam P."/>
            <person name="Ley R."/>
            <person name="Guruge J."/>
            <person name="Turnbaugh P.J."/>
            <person name="Mahowald M."/>
            <person name="Liep D."/>
            <person name="Gordon J."/>
        </authorList>
    </citation>
    <scope>NUCLEOTIDE SEQUENCE [LARGE SCALE GENOMIC DNA]</scope>
    <source>
        <strain evidence="2 3">DSM 3991</strain>
    </source>
</reference>
<dbReference type="EMBL" id="ABAW02000018">
    <property type="protein sequence ID" value="EDP11708.1"/>
    <property type="molecule type" value="Genomic_DNA"/>
</dbReference>
<dbReference type="HOGENOM" id="CLU_2915613_0_0_9"/>
<dbReference type="AlphaFoldDB" id="A8RAR2"/>
<evidence type="ECO:0000313" key="2">
    <source>
        <dbReference type="EMBL" id="EDP11708.1"/>
    </source>
</evidence>
<organism evidence="2 3">
    <name type="scientific">Amedibacillus dolichus DSM 3991</name>
    <dbReference type="NCBI Taxonomy" id="428127"/>
    <lineage>
        <taxon>Bacteria</taxon>
        <taxon>Bacillati</taxon>
        <taxon>Bacillota</taxon>
        <taxon>Erysipelotrichia</taxon>
        <taxon>Erysipelotrichales</taxon>
        <taxon>Erysipelotrichaceae</taxon>
        <taxon>Amedibacillus</taxon>
    </lineage>
</organism>
<accession>A8RAR2</accession>
<keyword evidence="1" id="KW-0472">Membrane</keyword>
<reference evidence="2 3" key="2">
    <citation type="submission" date="2007-09" db="EMBL/GenBank/DDBJ databases">
        <authorList>
            <person name="Fulton L."/>
            <person name="Clifton S."/>
            <person name="Fulton B."/>
            <person name="Xu J."/>
            <person name="Minx P."/>
            <person name="Pepin K.H."/>
            <person name="Johnson M."/>
            <person name="Thiruvilangam P."/>
            <person name="Bhonagiri V."/>
            <person name="Nash W.E."/>
            <person name="Mardis E.R."/>
            <person name="Wilson R.K."/>
        </authorList>
    </citation>
    <scope>NUCLEOTIDE SEQUENCE [LARGE SCALE GENOMIC DNA]</scope>
    <source>
        <strain evidence="2 3">DSM 3991</strain>
    </source>
</reference>